<dbReference type="InterPro" id="IPR050347">
    <property type="entry name" value="Bact_Beta-galactosidase"/>
</dbReference>
<keyword evidence="5" id="KW-0378">Hydrolase</keyword>
<sequence length="311" mass="34976">MGTIPLQPGNFQPPVLSASSVVFTEDAQSIHFTGKNFDIRFDKNSGWLTQYTLGGKEILLSPLEPHFWREPTDNDIGNSQQMRCAVWKDVLHSARLEFIRVEKDTAGRNIVVTQIALPAVDAQYHARYLVQPDGSILISAGMKAGKSTQPELPRFGMRVLLKGSYDNVSWFGRGPFDNYEDRKTASAVGLYRMKADSLFHPYPRAQESGYRTDVRHISMTDASGRGLTAQGLPLICTGVLHFDMTRLGFDRHATENNHGGSMQREDLVWWNIDYKQSGVGGDNSWGATPHAEYMLPYRDYQYSFILRPVAP</sequence>
<evidence type="ECO:0000256" key="7">
    <source>
        <dbReference type="ARBA" id="ARBA00023295"/>
    </source>
</evidence>
<evidence type="ECO:0000256" key="1">
    <source>
        <dbReference type="ARBA" id="ARBA00001412"/>
    </source>
</evidence>
<feature type="domain" description="Beta galactosidase small chain/" evidence="8">
    <location>
        <begin position="31"/>
        <end position="307"/>
    </location>
</feature>
<dbReference type="EC" id="3.2.1.23" evidence="4"/>
<dbReference type="Pfam" id="PF02929">
    <property type="entry name" value="Bgal_small_N"/>
    <property type="match status" value="1"/>
</dbReference>
<dbReference type="EMBL" id="CP149822">
    <property type="protein sequence ID" value="WZN43257.1"/>
    <property type="molecule type" value="Genomic_DNA"/>
</dbReference>
<dbReference type="RefSeq" id="WP_341838074.1">
    <property type="nucleotide sequence ID" value="NZ_CP149822.1"/>
</dbReference>
<reference evidence="10" key="1">
    <citation type="submission" date="2024-03" db="EMBL/GenBank/DDBJ databases">
        <title>Chitinophaga horti sp. nov., isolated from garden soil.</title>
        <authorList>
            <person name="Lee D.S."/>
            <person name="Han D.M."/>
            <person name="Baek J.H."/>
            <person name="Choi D.G."/>
            <person name="Jeon J.H."/>
            <person name="Jeon C.O."/>
        </authorList>
    </citation>
    <scope>NUCLEOTIDE SEQUENCE [LARGE SCALE GENOMIC DNA]</scope>
    <source>
        <strain evidence="10">GPA1</strain>
    </source>
</reference>
<evidence type="ECO:0000256" key="4">
    <source>
        <dbReference type="ARBA" id="ARBA00012756"/>
    </source>
</evidence>
<evidence type="ECO:0000256" key="6">
    <source>
        <dbReference type="ARBA" id="ARBA00022837"/>
    </source>
</evidence>
<keyword evidence="7" id="KW-0326">Glycosidase</keyword>
<name>A0ABZ2YV20_9BACT</name>
<evidence type="ECO:0000259" key="8">
    <source>
        <dbReference type="SMART" id="SM01038"/>
    </source>
</evidence>
<protein>
    <recommendedName>
        <fullName evidence="4">beta-galactosidase</fullName>
        <ecNumber evidence="4">3.2.1.23</ecNumber>
    </recommendedName>
</protein>
<organism evidence="9 10">
    <name type="scientific">Chitinophaga pollutisoli</name>
    <dbReference type="NCBI Taxonomy" id="3133966"/>
    <lineage>
        <taxon>Bacteria</taxon>
        <taxon>Pseudomonadati</taxon>
        <taxon>Bacteroidota</taxon>
        <taxon>Chitinophagia</taxon>
        <taxon>Chitinophagales</taxon>
        <taxon>Chitinophagaceae</taxon>
        <taxon>Chitinophaga</taxon>
    </lineage>
</organism>
<dbReference type="SMART" id="SM01038">
    <property type="entry name" value="Bgal_small_N"/>
    <property type="match status" value="1"/>
</dbReference>
<evidence type="ECO:0000256" key="2">
    <source>
        <dbReference type="ARBA" id="ARBA00001913"/>
    </source>
</evidence>
<comment type="catalytic activity">
    <reaction evidence="1">
        <text>Hydrolysis of terminal non-reducing beta-D-galactose residues in beta-D-galactosides.</text>
        <dbReference type="EC" id="3.2.1.23"/>
    </reaction>
</comment>
<comment type="cofactor">
    <cofactor evidence="2">
        <name>Ca(2+)</name>
        <dbReference type="ChEBI" id="CHEBI:29108"/>
    </cofactor>
</comment>
<keyword evidence="10" id="KW-1185">Reference proteome</keyword>
<dbReference type="SUPFAM" id="SSF74650">
    <property type="entry name" value="Galactose mutarotase-like"/>
    <property type="match status" value="1"/>
</dbReference>
<dbReference type="Proteomes" id="UP001485459">
    <property type="component" value="Chromosome"/>
</dbReference>
<keyword evidence="6" id="KW-0106">Calcium</keyword>
<evidence type="ECO:0000313" key="10">
    <source>
        <dbReference type="Proteomes" id="UP001485459"/>
    </source>
</evidence>
<dbReference type="InterPro" id="IPR014718">
    <property type="entry name" value="GH-type_carb-bd"/>
</dbReference>
<evidence type="ECO:0000256" key="3">
    <source>
        <dbReference type="ARBA" id="ARBA00011245"/>
    </source>
</evidence>
<proteinExistence type="predicted"/>
<evidence type="ECO:0000313" key="9">
    <source>
        <dbReference type="EMBL" id="WZN43257.1"/>
    </source>
</evidence>
<dbReference type="PANTHER" id="PTHR46323:SF2">
    <property type="entry name" value="BETA-GALACTOSIDASE"/>
    <property type="match status" value="1"/>
</dbReference>
<dbReference type="InterPro" id="IPR004199">
    <property type="entry name" value="B-gal_small/dom_5"/>
</dbReference>
<gene>
    <name evidence="9" type="ORF">WJU16_09455</name>
</gene>
<comment type="subunit">
    <text evidence="3">Monomer.</text>
</comment>
<dbReference type="Gene3D" id="2.70.98.10">
    <property type="match status" value="1"/>
</dbReference>
<dbReference type="InterPro" id="IPR011013">
    <property type="entry name" value="Gal_mutarotase_sf_dom"/>
</dbReference>
<evidence type="ECO:0000256" key="5">
    <source>
        <dbReference type="ARBA" id="ARBA00022801"/>
    </source>
</evidence>
<dbReference type="PANTHER" id="PTHR46323">
    <property type="entry name" value="BETA-GALACTOSIDASE"/>
    <property type="match status" value="1"/>
</dbReference>
<accession>A0ABZ2YV20</accession>